<gene>
    <name evidence="1" type="ORF">NCTC11388_03766</name>
</gene>
<accession>A0A380CP69</accession>
<dbReference type="PROSITE" id="PS51257">
    <property type="entry name" value="PROKAR_LIPOPROTEIN"/>
    <property type="match status" value="1"/>
</dbReference>
<dbReference type="RefSeq" id="WP_115171169.1">
    <property type="nucleotide sequence ID" value="NZ_UGYW01000002.1"/>
</dbReference>
<dbReference type="EMBL" id="UGYW01000002">
    <property type="protein sequence ID" value="SUJ25679.1"/>
    <property type="molecule type" value="Genomic_DNA"/>
</dbReference>
<protein>
    <recommendedName>
        <fullName evidence="3">PrcB C-terminal domain-containing protein</fullName>
    </recommendedName>
</protein>
<organism evidence="1 2">
    <name type="scientific">Sphingobacterium spiritivorum</name>
    <name type="common">Flavobacterium spiritivorum</name>
    <dbReference type="NCBI Taxonomy" id="258"/>
    <lineage>
        <taxon>Bacteria</taxon>
        <taxon>Pseudomonadati</taxon>
        <taxon>Bacteroidota</taxon>
        <taxon>Sphingobacteriia</taxon>
        <taxon>Sphingobacteriales</taxon>
        <taxon>Sphingobacteriaceae</taxon>
        <taxon>Sphingobacterium</taxon>
    </lineage>
</organism>
<proteinExistence type="predicted"/>
<sequence length="167" mass="18505">MIKRIFLFTLSAGFLAVSCQSNTNQNNNSENAADTSENVLSEKIPDIPFTEAERYFVKNTYNNSKTEELKITSQEEFDRIFGMAAVMGEDGTPTSIDFAKVYVLAVIGTVTDTATTISASSLKQVGDHLVLDYTVKEEGKQSFTVHPVLLVLVDKQYQGEVRFSKQS</sequence>
<dbReference type="Proteomes" id="UP000254893">
    <property type="component" value="Unassembled WGS sequence"/>
</dbReference>
<evidence type="ECO:0008006" key="3">
    <source>
        <dbReference type="Google" id="ProtNLM"/>
    </source>
</evidence>
<reference evidence="1 2" key="1">
    <citation type="submission" date="2018-06" db="EMBL/GenBank/DDBJ databases">
        <authorList>
            <consortium name="Pathogen Informatics"/>
            <person name="Doyle S."/>
        </authorList>
    </citation>
    <scope>NUCLEOTIDE SEQUENCE [LARGE SCALE GENOMIC DNA]</scope>
    <source>
        <strain evidence="1 2">NCTC11388</strain>
    </source>
</reference>
<dbReference type="AlphaFoldDB" id="A0A380CP69"/>
<evidence type="ECO:0000313" key="1">
    <source>
        <dbReference type="EMBL" id="SUJ25679.1"/>
    </source>
</evidence>
<evidence type="ECO:0000313" key="2">
    <source>
        <dbReference type="Proteomes" id="UP000254893"/>
    </source>
</evidence>
<name>A0A380CP69_SPHSI</name>